<dbReference type="InterPro" id="IPR010985">
    <property type="entry name" value="Ribbon_hlx_hlx"/>
</dbReference>
<evidence type="ECO:0000313" key="3">
    <source>
        <dbReference type="Proteomes" id="UP000533469"/>
    </source>
</evidence>
<dbReference type="SUPFAM" id="SSF47598">
    <property type="entry name" value="Ribbon-helix-helix"/>
    <property type="match status" value="1"/>
</dbReference>
<organism evidence="2 3">
    <name type="scientific">Ancylobacter tetraedralis</name>
    <dbReference type="NCBI Taxonomy" id="217068"/>
    <lineage>
        <taxon>Bacteria</taxon>
        <taxon>Pseudomonadati</taxon>
        <taxon>Pseudomonadota</taxon>
        <taxon>Alphaproteobacteria</taxon>
        <taxon>Hyphomicrobiales</taxon>
        <taxon>Xanthobacteraceae</taxon>
        <taxon>Ancylobacter</taxon>
    </lineage>
</organism>
<proteinExistence type="predicted"/>
<dbReference type="Pfam" id="PF03869">
    <property type="entry name" value="Arc"/>
    <property type="match status" value="1"/>
</dbReference>
<dbReference type="Gene3D" id="1.10.1220.10">
    <property type="entry name" value="Met repressor-like"/>
    <property type="match status" value="1"/>
</dbReference>
<dbReference type="RefSeq" id="WP_183189725.1">
    <property type="nucleotide sequence ID" value="NZ_JACICD010000003.1"/>
</dbReference>
<dbReference type="InterPro" id="IPR013321">
    <property type="entry name" value="Arc_rbn_hlx_hlx"/>
</dbReference>
<comment type="caution">
    <text evidence="2">The sequence shown here is derived from an EMBL/GenBank/DDBJ whole genome shotgun (WGS) entry which is preliminary data.</text>
</comment>
<protein>
    <submittedName>
        <fullName evidence="2">Arc/MetJ-type ribon-helix-helix transcriptional regulator</fullName>
    </submittedName>
</protein>
<accession>A0A839ZA08</accession>
<evidence type="ECO:0000313" key="2">
    <source>
        <dbReference type="EMBL" id="MBB3771566.1"/>
    </source>
</evidence>
<dbReference type="AlphaFoldDB" id="A0A839ZA08"/>
<name>A0A839ZA08_9HYPH</name>
<dbReference type="InterPro" id="IPR005569">
    <property type="entry name" value="Arc_DNA-bd_dom"/>
</dbReference>
<evidence type="ECO:0000259" key="1">
    <source>
        <dbReference type="Pfam" id="PF03869"/>
    </source>
</evidence>
<dbReference type="GO" id="GO:0003677">
    <property type="term" value="F:DNA binding"/>
    <property type="evidence" value="ECO:0007669"/>
    <property type="project" value="InterPro"/>
</dbReference>
<keyword evidence="3" id="KW-1185">Reference proteome</keyword>
<dbReference type="GO" id="GO:0006355">
    <property type="term" value="P:regulation of DNA-templated transcription"/>
    <property type="evidence" value="ECO:0007669"/>
    <property type="project" value="InterPro"/>
</dbReference>
<feature type="domain" description="Arc-like DNA binding" evidence="1">
    <location>
        <begin position="5"/>
        <end position="44"/>
    </location>
</feature>
<dbReference type="EMBL" id="JACICD010000003">
    <property type="protein sequence ID" value="MBB3771566.1"/>
    <property type="molecule type" value="Genomic_DNA"/>
</dbReference>
<reference evidence="2 3" key="1">
    <citation type="submission" date="2020-08" db="EMBL/GenBank/DDBJ databases">
        <title>Genomic Encyclopedia of Type Strains, Phase IV (KMG-IV): sequencing the most valuable type-strain genomes for metagenomic binning, comparative biology and taxonomic classification.</title>
        <authorList>
            <person name="Goeker M."/>
        </authorList>
    </citation>
    <scope>NUCLEOTIDE SEQUENCE [LARGE SCALE GENOMIC DNA]</scope>
    <source>
        <strain evidence="2 3">DSM 5895</strain>
    </source>
</reference>
<dbReference type="Proteomes" id="UP000533469">
    <property type="component" value="Unassembled WGS sequence"/>
</dbReference>
<sequence length="79" mass="9447">MTYPSRELPKFMLRLPEEMKEFIEEQSNKYGASMNSEIIRCIRERMDRVLDPAAHLARLRAEQKRIEREIANLEQDAPR</sequence>
<gene>
    <name evidence="2" type="ORF">FHS55_002165</name>
</gene>